<gene>
    <name evidence="1" type="ORF">WG926_15750</name>
</gene>
<dbReference type="Proteomes" id="UP001413721">
    <property type="component" value="Unassembled WGS sequence"/>
</dbReference>
<sequence>MLSPDHPACGALRRILDASGFEEVAPCFLVPAPGHGTTADATAPYYPIETTTRRGGRVCLRSHGRDFNIIPGRWRRTGLVRVYSIGPAVDHDLIETTLVLAQCLRPEADLMRRLTTGLAAAGLEAEIRTGHHGDTPCLWLSAVLPPHRPDDGAASARIWSRPARTGAGLPHRAI</sequence>
<accession>A0ABU9YLU2</accession>
<reference evidence="1 2" key="1">
    <citation type="submission" date="2024-03" db="EMBL/GenBank/DDBJ databases">
        <title>High-quality draft genome sequencing of Tistrella sp. BH-R2-4.</title>
        <authorList>
            <person name="Dong C."/>
        </authorList>
    </citation>
    <scope>NUCLEOTIDE SEQUENCE [LARGE SCALE GENOMIC DNA]</scope>
    <source>
        <strain evidence="1 2">BH-R2-4</strain>
    </source>
</reference>
<proteinExistence type="predicted"/>
<comment type="caution">
    <text evidence="1">The sequence shown here is derived from an EMBL/GenBank/DDBJ whole genome shotgun (WGS) entry which is preliminary data.</text>
</comment>
<organism evidence="1 2">
    <name type="scientific">Tistrella arctica</name>
    <dbReference type="NCBI Taxonomy" id="3133430"/>
    <lineage>
        <taxon>Bacteria</taxon>
        <taxon>Pseudomonadati</taxon>
        <taxon>Pseudomonadota</taxon>
        <taxon>Alphaproteobacteria</taxon>
        <taxon>Geminicoccales</taxon>
        <taxon>Geminicoccaceae</taxon>
        <taxon>Tistrella</taxon>
    </lineage>
</organism>
<protein>
    <submittedName>
        <fullName evidence="1">Uncharacterized protein</fullName>
    </submittedName>
</protein>
<dbReference type="RefSeq" id="WP_345932889.1">
    <property type="nucleotide sequence ID" value="NZ_JBBKTV010000004.1"/>
</dbReference>
<name>A0ABU9YLU2_9PROT</name>
<keyword evidence="2" id="KW-1185">Reference proteome</keyword>
<evidence type="ECO:0000313" key="1">
    <source>
        <dbReference type="EMBL" id="MEN2989771.1"/>
    </source>
</evidence>
<evidence type="ECO:0000313" key="2">
    <source>
        <dbReference type="Proteomes" id="UP001413721"/>
    </source>
</evidence>
<dbReference type="EMBL" id="JBBKTW010000005">
    <property type="protein sequence ID" value="MEN2989771.1"/>
    <property type="molecule type" value="Genomic_DNA"/>
</dbReference>